<gene>
    <name evidence="4" type="ORF">CDV36_011090</name>
</gene>
<feature type="region of interest" description="Disordered" evidence="2">
    <location>
        <begin position="1"/>
        <end position="50"/>
    </location>
</feature>
<reference evidence="4 5" key="1">
    <citation type="submission" date="2017-06" db="EMBL/GenBank/DDBJ databases">
        <title>Comparative genomic analysis of Ambrosia Fusariam Clade fungi.</title>
        <authorList>
            <person name="Stajich J.E."/>
            <person name="Carrillo J."/>
            <person name="Kijimoto T."/>
            <person name="Eskalen A."/>
            <person name="O'Donnell K."/>
            <person name="Kasson M."/>
        </authorList>
    </citation>
    <scope>NUCLEOTIDE SEQUENCE [LARGE SCALE GENOMIC DNA]</scope>
    <source>
        <strain evidence="4">UCR3666</strain>
    </source>
</reference>
<evidence type="ECO:0000256" key="2">
    <source>
        <dbReference type="SAM" id="MobiDB-lite"/>
    </source>
</evidence>
<accession>A0A3M2RVG9</accession>
<dbReference type="CDD" id="cd12148">
    <property type="entry name" value="fungal_TF_MHR"/>
    <property type="match status" value="1"/>
</dbReference>
<evidence type="ECO:0000313" key="5">
    <source>
        <dbReference type="Proteomes" id="UP000277212"/>
    </source>
</evidence>
<dbReference type="EMBL" id="NKUJ01000248">
    <property type="protein sequence ID" value="RMJ09291.1"/>
    <property type="molecule type" value="Genomic_DNA"/>
</dbReference>
<feature type="compositionally biased region" description="Polar residues" evidence="2">
    <location>
        <begin position="1"/>
        <end position="16"/>
    </location>
</feature>
<dbReference type="GO" id="GO:0003700">
    <property type="term" value="F:DNA-binding transcription factor activity"/>
    <property type="evidence" value="ECO:0007669"/>
    <property type="project" value="InterPro"/>
</dbReference>
<comment type="caution">
    <text evidence="4">The sequence shown here is derived from an EMBL/GenBank/DDBJ whole genome shotgun (WGS) entry which is preliminary data.</text>
</comment>
<feature type="domain" description="Xylanolytic transcriptional activator regulatory" evidence="3">
    <location>
        <begin position="241"/>
        <end position="316"/>
    </location>
</feature>
<name>A0A3M2RVG9_9HYPO</name>
<dbReference type="PANTHER" id="PTHR46910">
    <property type="entry name" value="TRANSCRIPTION FACTOR PDR1"/>
    <property type="match status" value="1"/>
</dbReference>
<dbReference type="InterPro" id="IPR007219">
    <property type="entry name" value="XnlR_reg_dom"/>
</dbReference>
<dbReference type="InterPro" id="IPR050987">
    <property type="entry name" value="AtrR-like"/>
</dbReference>
<keyword evidence="1" id="KW-0539">Nucleus</keyword>
<dbReference type="GO" id="GO:0006351">
    <property type="term" value="P:DNA-templated transcription"/>
    <property type="evidence" value="ECO:0007669"/>
    <property type="project" value="InterPro"/>
</dbReference>
<dbReference type="SMART" id="SM00906">
    <property type="entry name" value="Fungal_trans"/>
    <property type="match status" value="1"/>
</dbReference>
<sequence length="566" mass="63045">MTSTSLGGTKELATNTEPEKNISKSDNLPCAKASAQMLETPTSWRPSPPELPDVSEMDFLMGTVSATLKLMDTPATMFDKLSPDPSPSPVPRHDPVQYGPFIRALTTDPLLEISKEAAAELIQQWCDGVGMLYPIIDRQKMLDTAHGVLTTLRYVQDNGVALHRGALMETLFNEETNKLKLILAISRTMECGPEDKTARRLFQSITEVVDSLVLNLTSIGRLQILLLAALYYYHIDEEVISGRIVGLAARLCLEIGLHRRPALEASFPNPDKRLAALRTLWSIYMLERRISLGQLMPFMIQDACVDPSLFATLNHHTQQCTPSIPSHLRGGSSLALSSFLDLAKLSGKTWQALVNHGETSSELRVENLSYLDYQVAQWYGKLPGDLTLNHFLLRQCDQQHTRIYIQAVLFFQNCQLRNAIHGQILQSATFTNQNEAHVQTAAQIAKNTIQTLADLNEKTPFVRNHPIFFKYPLLTALSNLLTAAARSGPETSKAEIGIALSLFELLSMRSRQVMRIWQRLEGIQALQALLYSSTPDERSVGAITPPEHSPPEPFPLEVLLDLYPLV</sequence>
<evidence type="ECO:0000256" key="1">
    <source>
        <dbReference type="ARBA" id="ARBA00023242"/>
    </source>
</evidence>
<dbReference type="Pfam" id="PF04082">
    <property type="entry name" value="Fungal_trans"/>
    <property type="match status" value="1"/>
</dbReference>
<keyword evidence="5" id="KW-1185">Reference proteome</keyword>
<dbReference type="GO" id="GO:0003677">
    <property type="term" value="F:DNA binding"/>
    <property type="evidence" value="ECO:0007669"/>
    <property type="project" value="InterPro"/>
</dbReference>
<dbReference type="GO" id="GO:0008270">
    <property type="term" value="F:zinc ion binding"/>
    <property type="evidence" value="ECO:0007669"/>
    <property type="project" value="InterPro"/>
</dbReference>
<dbReference type="STRING" id="2010991.A0A3M2RVG9"/>
<evidence type="ECO:0000313" key="4">
    <source>
        <dbReference type="EMBL" id="RMJ09291.1"/>
    </source>
</evidence>
<dbReference type="Proteomes" id="UP000277212">
    <property type="component" value="Unassembled WGS sequence"/>
</dbReference>
<dbReference type="PANTHER" id="PTHR46910:SF13">
    <property type="entry name" value="SPECIFIC TRANSCRIPTION FACTOR, PUTATIVE (AFU_ORTHOLOGUE AFUA_4G06190)-RELATED"/>
    <property type="match status" value="1"/>
</dbReference>
<dbReference type="AlphaFoldDB" id="A0A3M2RVG9"/>
<evidence type="ECO:0000259" key="3">
    <source>
        <dbReference type="SMART" id="SM00906"/>
    </source>
</evidence>
<dbReference type="OrthoDB" id="3971593at2759"/>
<organism evidence="4 5">
    <name type="scientific">Fusarium kuroshium</name>
    <dbReference type="NCBI Taxonomy" id="2010991"/>
    <lineage>
        <taxon>Eukaryota</taxon>
        <taxon>Fungi</taxon>
        <taxon>Dikarya</taxon>
        <taxon>Ascomycota</taxon>
        <taxon>Pezizomycotina</taxon>
        <taxon>Sordariomycetes</taxon>
        <taxon>Hypocreomycetidae</taxon>
        <taxon>Hypocreales</taxon>
        <taxon>Nectriaceae</taxon>
        <taxon>Fusarium</taxon>
        <taxon>Fusarium solani species complex</taxon>
    </lineage>
</organism>
<protein>
    <recommendedName>
        <fullName evidence="3">Xylanolytic transcriptional activator regulatory domain-containing protein</fullName>
    </recommendedName>
</protein>
<proteinExistence type="predicted"/>